<dbReference type="InterPro" id="IPR004307">
    <property type="entry name" value="TspO_MBR"/>
</dbReference>
<evidence type="ECO:0000256" key="1">
    <source>
        <dbReference type="ARBA" id="ARBA00004141"/>
    </source>
</evidence>
<dbReference type="GO" id="GO:0033013">
    <property type="term" value="P:tetrapyrrole metabolic process"/>
    <property type="evidence" value="ECO:0007669"/>
    <property type="project" value="UniProtKB-ARBA"/>
</dbReference>
<dbReference type="PANTHER" id="PTHR10057">
    <property type="entry name" value="PERIPHERAL-TYPE BENZODIAZEPINE RECEPTOR"/>
    <property type="match status" value="1"/>
</dbReference>
<evidence type="ECO:0000313" key="9">
    <source>
        <dbReference type="Proteomes" id="UP000095751"/>
    </source>
</evidence>
<feature type="compositionally biased region" description="Basic and acidic residues" evidence="6">
    <location>
        <begin position="22"/>
        <end position="36"/>
    </location>
</feature>
<evidence type="ECO:0000256" key="7">
    <source>
        <dbReference type="SAM" id="Phobius"/>
    </source>
</evidence>
<evidence type="ECO:0000256" key="5">
    <source>
        <dbReference type="ARBA" id="ARBA00023136"/>
    </source>
</evidence>
<keyword evidence="5 7" id="KW-0472">Membrane</keyword>
<gene>
    <name evidence="8" type="ORF">FRACYDRAFT_193335</name>
</gene>
<name>A0A1E7EXV7_9STRA</name>
<feature type="region of interest" description="Disordered" evidence="6">
    <location>
        <begin position="17"/>
        <end position="36"/>
    </location>
</feature>
<dbReference type="InParanoid" id="A0A1E7EXV7"/>
<organism evidence="8 9">
    <name type="scientific">Fragilariopsis cylindrus CCMP1102</name>
    <dbReference type="NCBI Taxonomy" id="635003"/>
    <lineage>
        <taxon>Eukaryota</taxon>
        <taxon>Sar</taxon>
        <taxon>Stramenopiles</taxon>
        <taxon>Ochrophyta</taxon>
        <taxon>Bacillariophyta</taxon>
        <taxon>Bacillariophyceae</taxon>
        <taxon>Bacillariophycidae</taxon>
        <taxon>Bacillariales</taxon>
        <taxon>Bacillariaceae</taxon>
        <taxon>Fragilariopsis</taxon>
    </lineage>
</organism>
<dbReference type="GO" id="GO:0016020">
    <property type="term" value="C:membrane"/>
    <property type="evidence" value="ECO:0007669"/>
    <property type="project" value="UniProtKB-SubCell"/>
</dbReference>
<comment type="subcellular location">
    <subcellularLocation>
        <location evidence="1">Membrane</location>
        <topology evidence="1">Multi-pass membrane protein</topology>
    </subcellularLocation>
</comment>
<dbReference type="InterPro" id="IPR038330">
    <property type="entry name" value="TspO/MBR-related_sf"/>
</dbReference>
<evidence type="ECO:0000256" key="2">
    <source>
        <dbReference type="ARBA" id="ARBA00007524"/>
    </source>
</evidence>
<feature type="transmembrane region" description="Helical" evidence="7">
    <location>
        <begin position="52"/>
        <end position="74"/>
    </location>
</feature>
<feature type="transmembrane region" description="Helical" evidence="7">
    <location>
        <begin position="142"/>
        <end position="161"/>
    </location>
</feature>
<evidence type="ECO:0000256" key="3">
    <source>
        <dbReference type="ARBA" id="ARBA00022692"/>
    </source>
</evidence>
<keyword evidence="9" id="KW-1185">Reference proteome</keyword>
<sequence length="197" mass="21741">VVFFSLALKSRIFNPMSNQRPTNRDTKEIEEKDKDEVSVPARKMPEWTPPGIVFPIVWLLIIGPLRAASTALLVSSGDVAYGSMTILALMLHLSIGDTWNTINNVERRYGTSVVGVLCVWLSAAFAAYSYGLVDTVPLAGKLLSLPLIWLTIASSLIVRTWQINPNPISGNKESLLPTKPSSQDGTITKLVWFEKEE</sequence>
<feature type="non-terminal residue" evidence="8">
    <location>
        <position position="1"/>
    </location>
</feature>
<dbReference type="CDD" id="cd15904">
    <property type="entry name" value="TSPO_MBR"/>
    <property type="match status" value="1"/>
</dbReference>
<keyword evidence="4 7" id="KW-1133">Transmembrane helix</keyword>
<evidence type="ECO:0000256" key="6">
    <source>
        <dbReference type="SAM" id="MobiDB-lite"/>
    </source>
</evidence>
<dbReference type="Proteomes" id="UP000095751">
    <property type="component" value="Unassembled WGS sequence"/>
</dbReference>
<feature type="transmembrane region" description="Helical" evidence="7">
    <location>
        <begin position="111"/>
        <end position="130"/>
    </location>
</feature>
<keyword evidence="3 7" id="KW-0812">Transmembrane</keyword>
<evidence type="ECO:0008006" key="10">
    <source>
        <dbReference type="Google" id="ProtNLM"/>
    </source>
</evidence>
<dbReference type="KEGG" id="fcy:FRACYDRAFT_193335"/>
<protein>
    <recommendedName>
        <fullName evidence="10">TspO/MBR-related protein</fullName>
    </recommendedName>
</protein>
<dbReference type="PANTHER" id="PTHR10057:SF0">
    <property type="entry name" value="TRANSLOCATOR PROTEIN"/>
    <property type="match status" value="1"/>
</dbReference>
<comment type="similarity">
    <text evidence="2">Belongs to the TspO/BZRP family.</text>
</comment>
<evidence type="ECO:0000256" key="4">
    <source>
        <dbReference type="ARBA" id="ARBA00022989"/>
    </source>
</evidence>
<dbReference type="Gene3D" id="1.20.1260.100">
    <property type="entry name" value="TspO/MBR protein"/>
    <property type="match status" value="1"/>
</dbReference>
<dbReference type="Pfam" id="PF03073">
    <property type="entry name" value="TspO_MBR"/>
    <property type="match status" value="1"/>
</dbReference>
<feature type="transmembrane region" description="Helical" evidence="7">
    <location>
        <begin position="80"/>
        <end position="99"/>
    </location>
</feature>
<dbReference type="EMBL" id="KV784370">
    <property type="protein sequence ID" value="OEU10752.1"/>
    <property type="molecule type" value="Genomic_DNA"/>
</dbReference>
<dbReference type="AlphaFoldDB" id="A0A1E7EXV7"/>
<dbReference type="OrthoDB" id="8841220at2759"/>
<evidence type="ECO:0000313" key="8">
    <source>
        <dbReference type="EMBL" id="OEU10752.1"/>
    </source>
</evidence>
<proteinExistence type="inferred from homology"/>
<reference evidence="8 9" key="1">
    <citation type="submission" date="2016-09" db="EMBL/GenBank/DDBJ databases">
        <title>Extensive genetic diversity and differential bi-allelic expression allows diatom success in the polar Southern Ocean.</title>
        <authorList>
            <consortium name="DOE Joint Genome Institute"/>
            <person name="Mock T."/>
            <person name="Otillar R.P."/>
            <person name="Strauss J."/>
            <person name="Dupont C."/>
            <person name="Frickenhaus S."/>
            <person name="Maumus F."/>
            <person name="Mcmullan M."/>
            <person name="Sanges R."/>
            <person name="Schmutz J."/>
            <person name="Toseland A."/>
            <person name="Valas R."/>
            <person name="Veluchamy A."/>
            <person name="Ward B.J."/>
            <person name="Allen A."/>
            <person name="Barry K."/>
            <person name="Falciatore A."/>
            <person name="Ferrante M."/>
            <person name="Fortunato A.E."/>
            <person name="Gloeckner G."/>
            <person name="Gruber A."/>
            <person name="Hipkin R."/>
            <person name="Janech M."/>
            <person name="Kroth P."/>
            <person name="Leese F."/>
            <person name="Lindquist E."/>
            <person name="Lyon B.R."/>
            <person name="Martin J."/>
            <person name="Mayer C."/>
            <person name="Parker M."/>
            <person name="Quesneville H."/>
            <person name="Raymond J."/>
            <person name="Uhlig C."/>
            <person name="Valentin K.U."/>
            <person name="Worden A.Z."/>
            <person name="Armbrust E.V."/>
            <person name="Bowler C."/>
            <person name="Green B."/>
            <person name="Moulton V."/>
            <person name="Van Oosterhout C."/>
            <person name="Grigoriev I."/>
        </authorList>
    </citation>
    <scope>NUCLEOTIDE SEQUENCE [LARGE SCALE GENOMIC DNA]</scope>
    <source>
        <strain evidence="8 9">CCMP1102</strain>
    </source>
</reference>
<accession>A0A1E7EXV7</accession>